<evidence type="ECO:0000313" key="1">
    <source>
        <dbReference type="EMBL" id="NWK57166.1"/>
    </source>
</evidence>
<organism evidence="1 2">
    <name type="scientific">Oceaniferula marina</name>
    <dbReference type="NCBI Taxonomy" id="2748318"/>
    <lineage>
        <taxon>Bacteria</taxon>
        <taxon>Pseudomonadati</taxon>
        <taxon>Verrucomicrobiota</taxon>
        <taxon>Verrucomicrobiia</taxon>
        <taxon>Verrucomicrobiales</taxon>
        <taxon>Verrucomicrobiaceae</taxon>
        <taxon>Oceaniferula</taxon>
    </lineage>
</organism>
<name>A0A851GII5_9BACT</name>
<dbReference type="RefSeq" id="WP_178933995.1">
    <property type="nucleotide sequence ID" value="NZ_JACBAZ010000008.1"/>
</dbReference>
<keyword evidence="2" id="KW-1185">Reference proteome</keyword>
<sequence>MSCSLFPVKTKLAVLAGWFFFLGAGWLDAQLDAEDGLDRQPPAAVPVEEESKVPEEAGDGIEQVTTFEGFTVVGSHQRVRGGIASLAGKLGGELAEMTGNKGRQLKLPIIIYLYGQEGDREQKRSLVREIEQIQGKTFLKLHLHLAKGVDHQRLRYHVMELLLYERGLCDGQRVAEGEDVLVRPWLVVGMLEALDLKYGRANRKIYQAGVPYFEILPLQQVFESTETEWKALDGRRPLAFRAISGAMVSALFRQPDGRRGMEGYLSDVATFKGEEENLMRKHFPSMNKSKNSLEKWVDLEMAELGTATVSQIYSLLETEKRLESILKLRYRDENEASVTLGMDGYREILSLEPEDRRAAVAGASAELERISYRCFPNYRPLIAEYEIILREIVLGKDKDIQMRLNKLADVRMKYQEAGTRVRDYLDWYYITQADEVSGSFKQYIDLSRALKRESIKPRESDSIQEYLDGIQALYVGSRPGTGMK</sequence>
<accession>A0A851GII5</accession>
<dbReference type="EMBL" id="JACBAZ010000008">
    <property type="protein sequence ID" value="NWK57166.1"/>
    <property type="molecule type" value="Genomic_DNA"/>
</dbReference>
<proteinExistence type="predicted"/>
<gene>
    <name evidence="1" type="ORF">HW115_16205</name>
</gene>
<comment type="caution">
    <text evidence="1">The sequence shown here is derived from an EMBL/GenBank/DDBJ whole genome shotgun (WGS) entry which is preliminary data.</text>
</comment>
<evidence type="ECO:0000313" key="2">
    <source>
        <dbReference type="Proteomes" id="UP000557872"/>
    </source>
</evidence>
<dbReference type="Proteomes" id="UP000557872">
    <property type="component" value="Unassembled WGS sequence"/>
</dbReference>
<protein>
    <submittedName>
        <fullName evidence="1">Uncharacterized protein</fullName>
    </submittedName>
</protein>
<dbReference type="AlphaFoldDB" id="A0A851GII5"/>
<reference evidence="1 2" key="1">
    <citation type="submission" date="2020-07" db="EMBL/GenBank/DDBJ databases">
        <title>Roseicoccus Jingziensis gen. nov., sp. nov., isolated from coastal seawater.</title>
        <authorList>
            <person name="Feng X."/>
        </authorList>
    </citation>
    <scope>NUCLEOTIDE SEQUENCE [LARGE SCALE GENOMIC DNA]</scope>
    <source>
        <strain evidence="1 2">N1E253</strain>
    </source>
</reference>